<reference evidence="1 2" key="1">
    <citation type="submission" date="2018-02" db="EMBL/GenBank/DDBJ databases">
        <title>Comparative genomes isolates from brazilian mangrove.</title>
        <authorList>
            <person name="Araujo J.E."/>
            <person name="Taketani R.G."/>
            <person name="Silva M.C.P."/>
            <person name="Loureco M.V."/>
            <person name="Andreote F.D."/>
        </authorList>
    </citation>
    <scope>NUCLEOTIDE SEQUENCE [LARGE SCALE GENOMIC DNA]</scope>
    <source>
        <strain evidence="1 2">NAP PRIS-MGV</strain>
    </source>
</reference>
<comment type="caution">
    <text evidence="1">The sequence shown here is derived from an EMBL/GenBank/DDBJ whole genome shotgun (WGS) entry which is preliminary data.</text>
</comment>
<sequence>MTMDDLRCQTPAMVRQEIHCHLIGYNIVRAAMIASALKFQCCPTKLSFTGALQAIDQFAASLRRRSGRYLEPWECVLQTISELTVGNRPNRKEPRQIKRRPKPYKLLQSARKSIKTREAAMRKRLSSCRSVLASFVGKAICHALPRLSVW</sequence>
<evidence type="ECO:0000313" key="1">
    <source>
        <dbReference type="EMBL" id="PQO40728.1"/>
    </source>
</evidence>
<dbReference type="Proteomes" id="UP000239388">
    <property type="component" value="Unassembled WGS sequence"/>
</dbReference>
<accession>A0A2S8G8F2</accession>
<name>A0A2S8G8F2_9BACT</name>
<gene>
    <name evidence="1" type="ORF">C5Y98_05790</name>
</gene>
<evidence type="ECO:0008006" key="3">
    <source>
        <dbReference type="Google" id="ProtNLM"/>
    </source>
</evidence>
<dbReference type="EMBL" id="PUIB01000008">
    <property type="protein sequence ID" value="PQO40728.1"/>
    <property type="molecule type" value="Genomic_DNA"/>
</dbReference>
<proteinExistence type="predicted"/>
<dbReference type="AlphaFoldDB" id="A0A2S8G8F2"/>
<evidence type="ECO:0000313" key="2">
    <source>
        <dbReference type="Proteomes" id="UP000239388"/>
    </source>
</evidence>
<organism evidence="1 2">
    <name type="scientific">Blastopirellula marina</name>
    <dbReference type="NCBI Taxonomy" id="124"/>
    <lineage>
        <taxon>Bacteria</taxon>
        <taxon>Pseudomonadati</taxon>
        <taxon>Planctomycetota</taxon>
        <taxon>Planctomycetia</taxon>
        <taxon>Pirellulales</taxon>
        <taxon>Pirellulaceae</taxon>
        <taxon>Blastopirellula</taxon>
    </lineage>
</organism>
<protein>
    <recommendedName>
        <fullName evidence="3">Transposase DDE domain-containing protein</fullName>
    </recommendedName>
</protein>